<sequence length="123" mass="13358">MKAPVGLLSRQSGLRSKCRVFSAARTGIHGKGAARPFQTPKGKSKRKKASRFAKTGCGSQRLLRCRSHPAGRCPNSSSLFPPLAAVVAVALFSRFSDLLLRSRFFRCCNRKSSCPDKAGAFRS</sequence>
<accession>A0AAX1QIA3</accession>
<evidence type="ECO:0000256" key="1">
    <source>
        <dbReference type="SAM" id="MobiDB-lite"/>
    </source>
</evidence>
<dbReference type="Proteomes" id="UP000250997">
    <property type="component" value="Unassembled WGS sequence"/>
</dbReference>
<reference evidence="2 3" key="1">
    <citation type="submission" date="2018-02" db="EMBL/GenBank/DDBJ databases">
        <title>Complete genome sequencing of Faecalibacterium prausnitzii strains isolated from the human gut.</title>
        <authorList>
            <person name="Fitzgerald B.C."/>
            <person name="Shkoporov A.N."/>
            <person name="Ross P.R."/>
            <person name="Hill C."/>
        </authorList>
    </citation>
    <scope>NUCLEOTIDE SEQUENCE [LARGE SCALE GENOMIC DNA]</scope>
    <source>
        <strain evidence="2 3">APC942/18-1</strain>
    </source>
</reference>
<evidence type="ECO:0000313" key="3">
    <source>
        <dbReference type="Proteomes" id="UP000250997"/>
    </source>
</evidence>
<feature type="compositionally biased region" description="Basic residues" evidence="1">
    <location>
        <begin position="42"/>
        <end position="51"/>
    </location>
</feature>
<comment type="caution">
    <text evidence="2">The sequence shown here is derived from an EMBL/GenBank/DDBJ whole genome shotgun (WGS) entry which is preliminary data.</text>
</comment>
<protein>
    <recommendedName>
        <fullName evidence="4">50S ribosomal protein L35</fullName>
    </recommendedName>
</protein>
<evidence type="ECO:0000313" key="2">
    <source>
        <dbReference type="EMBL" id="RAW49290.1"/>
    </source>
</evidence>
<proteinExistence type="predicted"/>
<organism evidence="2 3">
    <name type="scientific">Faecalibacterium prausnitzii</name>
    <dbReference type="NCBI Taxonomy" id="853"/>
    <lineage>
        <taxon>Bacteria</taxon>
        <taxon>Bacillati</taxon>
        <taxon>Bacillota</taxon>
        <taxon>Clostridia</taxon>
        <taxon>Eubacteriales</taxon>
        <taxon>Oscillospiraceae</taxon>
        <taxon>Faecalibacterium</taxon>
    </lineage>
</organism>
<gene>
    <name evidence="2" type="ORF">C4N27_08970</name>
</gene>
<dbReference type="EMBL" id="PRLA01000006">
    <property type="protein sequence ID" value="RAW49290.1"/>
    <property type="molecule type" value="Genomic_DNA"/>
</dbReference>
<feature type="region of interest" description="Disordered" evidence="1">
    <location>
        <begin position="31"/>
        <end position="51"/>
    </location>
</feature>
<name>A0AAX1QIA3_9FIRM</name>
<dbReference type="AlphaFoldDB" id="A0AAX1QIA3"/>
<evidence type="ECO:0008006" key="4">
    <source>
        <dbReference type="Google" id="ProtNLM"/>
    </source>
</evidence>